<reference evidence="3" key="2">
    <citation type="submission" date="2020-09" db="EMBL/GenBank/DDBJ databases">
        <authorList>
            <person name="Sun Q."/>
            <person name="Zhou Y."/>
        </authorList>
    </citation>
    <scope>NUCLEOTIDE SEQUENCE</scope>
    <source>
        <strain evidence="3">CGMCC 4.7201</strain>
    </source>
</reference>
<dbReference type="AlphaFoldDB" id="A0A917ZIX9"/>
<dbReference type="Pfam" id="PF03795">
    <property type="entry name" value="YCII"/>
    <property type="match status" value="1"/>
</dbReference>
<evidence type="ECO:0000256" key="1">
    <source>
        <dbReference type="ARBA" id="ARBA00007689"/>
    </source>
</evidence>
<evidence type="ECO:0000313" key="4">
    <source>
        <dbReference type="Proteomes" id="UP000641932"/>
    </source>
</evidence>
<comment type="similarity">
    <text evidence="1">Belongs to the YciI family.</text>
</comment>
<gene>
    <name evidence="3" type="ORF">GCM10012280_15570</name>
</gene>
<name>A0A917ZIX9_9ACTN</name>
<dbReference type="EMBL" id="BMMS01000005">
    <property type="protein sequence ID" value="GGO84332.1"/>
    <property type="molecule type" value="Genomic_DNA"/>
</dbReference>
<dbReference type="RefSeq" id="WP_189130785.1">
    <property type="nucleotide sequence ID" value="NZ_BMMS01000005.1"/>
</dbReference>
<evidence type="ECO:0000259" key="2">
    <source>
        <dbReference type="Pfam" id="PF03795"/>
    </source>
</evidence>
<sequence length="120" mass="13313">MKYLLMIHMNPTVWETLSEEERNAVFRAHDDFQAALKESGELVGFAALADPSNTSTVRVRDGVASSTDGPYVEAKEFLAGFYTIDAETPERARELAALIPDARYTAIEVRPVMDESGLEM</sequence>
<keyword evidence="4" id="KW-1185">Reference proteome</keyword>
<reference evidence="3" key="1">
    <citation type="journal article" date="2014" name="Int. J. Syst. Evol. Microbiol.">
        <title>Complete genome sequence of Corynebacterium casei LMG S-19264T (=DSM 44701T), isolated from a smear-ripened cheese.</title>
        <authorList>
            <consortium name="US DOE Joint Genome Institute (JGI-PGF)"/>
            <person name="Walter F."/>
            <person name="Albersmeier A."/>
            <person name="Kalinowski J."/>
            <person name="Ruckert C."/>
        </authorList>
    </citation>
    <scope>NUCLEOTIDE SEQUENCE</scope>
    <source>
        <strain evidence="3">CGMCC 4.7201</strain>
    </source>
</reference>
<protein>
    <recommendedName>
        <fullName evidence="2">YCII-related domain-containing protein</fullName>
    </recommendedName>
</protein>
<dbReference type="InterPro" id="IPR005545">
    <property type="entry name" value="YCII"/>
</dbReference>
<comment type="caution">
    <text evidence="3">The sequence shown here is derived from an EMBL/GenBank/DDBJ whole genome shotgun (WGS) entry which is preliminary data.</text>
</comment>
<dbReference type="InterPro" id="IPR011008">
    <property type="entry name" value="Dimeric_a/b-barrel"/>
</dbReference>
<dbReference type="SUPFAM" id="SSF54909">
    <property type="entry name" value="Dimeric alpha+beta barrel"/>
    <property type="match status" value="1"/>
</dbReference>
<dbReference type="Gene3D" id="3.30.70.1060">
    <property type="entry name" value="Dimeric alpha+beta barrel"/>
    <property type="match status" value="1"/>
</dbReference>
<dbReference type="PANTHER" id="PTHR35174:SF3">
    <property type="entry name" value="BLL7171 PROTEIN"/>
    <property type="match status" value="1"/>
</dbReference>
<feature type="domain" description="YCII-related" evidence="2">
    <location>
        <begin position="1"/>
        <end position="114"/>
    </location>
</feature>
<accession>A0A917ZIX9</accession>
<evidence type="ECO:0000313" key="3">
    <source>
        <dbReference type="EMBL" id="GGO84332.1"/>
    </source>
</evidence>
<dbReference type="PANTHER" id="PTHR35174">
    <property type="entry name" value="BLL7171 PROTEIN-RELATED"/>
    <property type="match status" value="1"/>
</dbReference>
<dbReference type="Proteomes" id="UP000641932">
    <property type="component" value="Unassembled WGS sequence"/>
</dbReference>
<proteinExistence type="inferred from homology"/>
<organism evidence="3 4">
    <name type="scientific">Wenjunlia tyrosinilytica</name>
    <dbReference type="NCBI Taxonomy" id="1544741"/>
    <lineage>
        <taxon>Bacteria</taxon>
        <taxon>Bacillati</taxon>
        <taxon>Actinomycetota</taxon>
        <taxon>Actinomycetes</taxon>
        <taxon>Kitasatosporales</taxon>
        <taxon>Streptomycetaceae</taxon>
        <taxon>Wenjunlia</taxon>
    </lineage>
</organism>